<accession>A0A328AMR9</accession>
<dbReference type="Pfam" id="PF13302">
    <property type="entry name" value="Acetyltransf_3"/>
    <property type="match status" value="1"/>
</dbReference>
<dbReference type="OrthoDB" id="5295305at2"/>
<keyword evidence="1 5" id="KW-0808">Transferase</keyword>
<dbReference type="Gene3D" id="3.40.630.30">
    <property type="match status" value="1"/>
</dbReference>
<dbReference type="PANTHER" id="PTHR43792">
    <property type="entry name" value="GNAT FAMILY, PUTATIVE (AFU_ORTHOLOGUE AFUA_3G00765)-RELATED-RELATED"/>
    <property type="match status" value="1"/>
</dbReference>
<dbReference type="SUPFAM" id="SSF55729">
    <property type="entry name" value="Acyl-CoA N-acyltransferases (Nat)"/>
    <property type="match status" value="1"/>
</dbReference>
<keyword evidence="2" id="KW-0012">Acyltransferase</keyword>
<evidence type="ECO:0000256" key="2">
    <source>
        <dbReference type="ARBA" id="ARBA00023315"/>
    </source>
</evidence>
<comment type="similarity">
    <text evidence="3">Belongs to the acetyltransferase family. RimJ subfamily.</text>
</comment>
<dbReference type="PANTHER" id="PTHR43792:SF8">
    <property type="entry name" value="[RIBOSOMAL PROTEIN US5]-ALANINE N-ACETYLTRANSFERASE"/>
    <property type="match status" value="1"/>
</dbReference>
<dbReference type="PROSITE" id="PS51186">
    <property type="entry name" value="GNAT"/>
    <property type="match status" value="1"/>
</dbReference>
<dbReference type="Proteomes" id="UP000249254">
    <property type="component" value="Unassembled WGS sequence"/>
</dbReference>
<dbReference type="GO" id="GO:0016747">
    <property type="term" value="F:acyltransferase activity, transferring groups other than amino-acyl groups"/>
    <property type="evidence" value="ECO:0007669"/>
    <property type="project" value="InterPro"/>
</dbReference>
<dbReference type="AlphaFoldDB" id="A0A328AMR9"/>
<dbReference type="EMBL" id="QFYQ01000001">
    <property type="protein sequence ID" value="RAK56282.1"/>
    <property type="molecule type" value="Genomic_DNA"/>
</dbReference>
<organism evidence="5 6">
    <name type="scientific">Phenylobacterium soli</name>
    <dbReference type="NCBI Taxonomy" id="2170551"/>
    <lineage>
        <taxon>Bacteria</taxon>
        <taxon>Pseudomonadati</taxon>
        <taxon>Pseudomonadota</taxon>
        <taxon>Alphaproteobacteria</taxon>
        <taxon>Caulobacterales</taxon>
        <taxon>Caulobacteraceae</taxon>
        <taxon>Phenylobacterium</taxon>
    </lineage>
</organism>
<comment type="caution">
    <text evidence="5">The sequence shown here is derived from an EMBL/GenBank/DDBJ whole genome shotgun (WGS) entry which is preliminary data.</text>
</comment>
<reference evidence="6" key="1">
    <citation type="submission" date="2018-05" db="EMBL/GenBank/DDBJ databases">
        <authorList>
            <person name="Li X."/>
        </authorList>
    </citation>
    <scope>NUCLEOTIDE SEQUENCE [LARGE SCALE GENOMIC DNA]</scope>
    <source>
        <strain evidence="6">LX32</strain>
    </source>
</reference>
<evidence type="ECO:0000256" key="3">
    <source>
        <dbReference type="ARBA" id="ARBA00038502"/>
    </source>
</evidence>
<dbReference type="InterPro" id="IPR000182">
    <property type="entry name" value="GNAT_dom"/>
</dbReference>
<evidence type="ECO:0000256" key="1">
    <source>
        <dbReference type="ARBA" id="ARBA00022679"/>
    </source>
</evidence>
<dbReference type="InterPro" id="IPR016181">
    <property type="entry name" value="Acyl_CoA_acyltransferase"/>
</dbReference>
<evidence type="ECO:0000313" key="6">
    <source>
        <dbReference type="Proteomes" id="UP000249254"/>
    </source>
</evidence>
<feature type="domain" description="N-acetyltransferase" evidence="4">
    <location>
        <begin position="12"/>
        <end position="176"/>
    </location>
</feature>
<protein>
    <submittedName>
        <fullName evidence="5">GNAT family N-acetyltransferase</fullName>
    </submittedName>
</protein>
<gene>
    <name evidence="5" type="ORF">DJ017_08965</name>
</gene>
<sequence>MPPTPTLTTERLILRPMREADIPAIQREFPHWEVVRHLLAKVPWPYPEDGAATNVRESLEKRARGEQFYWAITLKGGDDALIGRVDLRPDAGDREMRGFWLAREYWGRGLMTEAADAVTAYAFEDLAWPYIYVTNAAPNAGSHRIKEKQGFELIEVIDGEFVEGRLPREVWILTREAWLGRRG</sequence>
<dbReference type="InterPro" id="IPR051531">
    <property type="entry name" value="N-acetyltransferase"/>
</dbReference>
<proteinExistence type="inferred from homology"/>
<evidence type="ECO:0000259" key="4">
    <source>
        <dbReference type="PROSITE" id="PS51186"/>
    </source>
</evidence>
<name>A0A328AMR9_9CAUL</name>
<evidence type="ECO:0000313" key="5">
    <source>
        <dbReference type="EMBL" id="RAK56282.1"/>
    </source>
</evidence>
<keyword evidence="6" id="KW-1185">Reference proteome</keyword>